<dbReference type="Pfam" id="PF01554">
    <property type="entry name" value="MatE"/>
    <property type="match status" value="2"/>
</dbReference>
<dbReference type="InterPro" id="IPR052031">
    <property type="entry name" value="Membrane_Transporter-Flippase"/>
</dbReference>
<name>A0A926S2F6_9BACI</name>
<feature type="transmembrane region" description="Helical" evidence="8">
    <location>
        <begin position="97"/>
        <end position="117"/>
    </location>
</feature>
<gene>
    <name evidence="9" type="ORF">IC621_17180</name>
</gene>
<feature type="transmembrane region" description="Helical" evidence="8">
    <location>
        <begin position="165"/>
        <end position="186"/>
    </location>
</feature>
<evidence type="ECO:0000313" key="10">
    <source>
        <dbReference type="Proteomes" id="UP000626844"/>
    </source>
</evidence>
<keyword evidence="7 8" id="KW-0472">Membrane</keyword>
<evidence type="ECO:0000313" key="9">
    <source>
        <dbReference type="EMBL" id="MBD1381964.1"/>
    </source>
</evidence>
<feature type="transmembrane region" description="Helical" evidence="8">
    <location>
        <begin position="386"/>
        <end position="406"/>
    </location>
</feature>
<accession>A0A926S2F6</accession>
<evidence type="ECO:0000256" key="1">
    <source>
        <dbReference type="ARBA" id="ARBA00004651"/>
    </source>
</evidence>
<feature type="transmembrane region" description="Helical" evidence="8">
    <location>
        <begin position="412"/>
        <end position="435"/>
    </location>
</feature>
<keyword evidence="4" id="KW-1003">Cell membrane</keyword>
<feature type="transmembrane region" description="Helical" evidence="8">
    <location>
        <begin position="14"/>
        <end position="31"/>
    </location>
</feature>
<evidence type="ECO:0000256" key="3">
    <source>
        <dbReference type="ARBA" id="ARBA00022448"/>
    </source>
</evidence>
<organism evidence="9 10">
    <name type="scientific">Metabacillus arenae</name>
    <dbReference type="NCBI Taxonomy" id="2771434"/>
    <lineage>
        <taxon>Bacteria</taxon>
        <taxon>Bacillati</taxon>
        <taxon>Bacillota</taxon>
        <taxon>Bacilli</taxon>
        <taxon>Bacillales</taxon>
        <taxon>Bacillaceae</taxon>
        <taxon>Metabacillus</taxon>
    </lineage>
</organism>
<feature type="transmembrane region" description="Helical" evidence="8">
    <location>
        <begin position="316"/>
        <end position="335"/>
    </location>
</feature>
<proteinExistence type="inferred from homology"/>
<keyword evidence="5 8" id="KW-0812">Transmembrane</keyword>
<dbReference type="InterPro" id="IPR048279">
    <property type="entry name" value="MdtK-like"/>
</dbReference>
<feature type="transmembrane region" description="Helical" evidence="8">
    <location>
        <begin position="192"/>
        <end position="212"/>
    </location>
</feature>
<dbReference type="PANTHER" id="PTHR43549">
    <property type="entry name" value="MULTIDRUG RESISTANCE PROTEIN YPNP-RELATED"/>
    <property type="match status" value="1"/>
</dbReference>
<feature type="transmembrane region" description="Helical" evidence="8">
    <location>
        <begin position="355"/>
        <end position="374"/>
    </location>
</feature>
<reference evidence="9" key="1">
    <citation type="submission" date="2020-09" db="EMBL/GenBank/DDBJ databases">
        <title>A novel bacterium of genus Bacillus, isolated from South China Sea.</title>
        <authorList>
            <person name="Huang H."/>
            <person name="Mo K."/>
            <person name="Hu Y."/>
        </authorList>
    </citation>
    <scope>NUCLEOTIDE SEQUENCE</scope>
    <source>
        <strain evidence="9">IB182487</strain>
    </source>
</reference>
<dbReference type="PIRSF" id="PIRSF006603">
    <property type="entry name" value="DinF"/>
    <property type="match status" value="1"/>
</dbReference>
<dbReference type="RefSeq" id="WP_191159695.1">
    <property type="nucleotide sequence ID" value="NZ_JACXAI010000024.1"/>
</dbReference>
<dbReference type="NCBIfam" id="TIGR00797">
    <property type="entry name" value="matE"/>
    <property type="match status" value="1"/>
</dbReference>
<keyword evidence="10" id="KW-1185">Reference proteome</keyword>
<dbReference type="InterPro" id="IPR002528">
    <property type="entry name" value="MATE_fam"/>
</dbReference>
<keyword evidence="3" id="KW-0813">Transport</keyword>
<sequence>MESTLTQGKPYKQIIRFTLPLLIGNLFQQIYNMVDAFIVSRTLGVNAFAGVSSTAGIILLIIGSAQGLTVGLSILISHSFGAGEENNVRNNYTNNMIICVVSALLLTLLSLSINSWILEITQTPDDIWDYSYDYLQIMFVGIIGPMMFNFFSNTIRALGDSKTPLYYLLIASILNIILDYVLISYTPLGVRGAALATVLSQIVSAVLCAITIRKKFKIISIEHFHFKISSSTILKNLKIGLPMAFQSSIIALGVIIIQVATNTMGTTAVAAYAVGVKIDGIAVEPLRSFGMAMTTFTAQNYGARKYKRVIDSVKQCIFITISIAITLGLLMIFGGRHLSAIFVGVEQSEILSMSHSFLIIHGSLYIVLSLLFVFRYTLQGIGQTAIPTIAGVMELLMRFLAAVFLVDNYEFIGASFATPLSWIGAFIPVCIAYVFTLQKLKKSIKP</sequence>
<comment type="caution">
    <text evidence="9">The sequence shown here is derived from an EMBL/GenBank/DDBJ whole genome shotgun (WGS) entry which is preliminary data.</text>
</comment>
<evidence type="ECO:0000256" key="6">
    <source>
        <dbReference type="ARBA" id="ARBA00022989"/>
    </source>
</evidence>
<dbReference type="AlphaFoldDB" id="A0A926S2F6"/>
<dbReference type="EMBL" id="JACXAI010000024">
    <property type="protein sequence ID" value="MBD1381964.1"/>
    <property type="molecule type" value="Genomic_DNA"/>
</dbReference>
<comment type="similarity">
    <text evidence="2">Belongs to the multi antimicrobial extrusion (MATE) (TC 2.A.66.1) family.</text>
</comment>
<dbReference type="CDD" id="cd13138">
    <property type="entry name" value="MATE_yoeA_like"/>
    <property type="match status" value="1"/>
</dbReference>
<comment type="subcellular location">
    <subcellularLocation>
        <location evidence="1">Cell membrane</location>
        <topology evidence="1">Multi-pass membrane protein</topology>
    </subcellularLocation>
</comment>
<evidence type="ECO:0000256" key="2">
    <source>
        <dbReference type="ARBA" id="ARBA00010199"/>
    </source>
</evidence>
<dbReference type="GO" id="GO:0015297">
    <property type="term" value="F:antiporter activity"/>
    <property type="evidence" value="ECO:0007669"/>
    <property type="project" value="InterPro"/>
</dbReference>
<protein>
    <submittedName>
        <fullName evidence="9">MATE family efflux transporter</fullName>
    </submittedName>
</protein>
<dbReference type="GO" id="GO:0005886">
    <property type="term" value="C:plasma membrane"/>
    <property type="evidence" value="ECO:0007669"/>
    <property type="project" value="UniProtKB-SubCell"/>
</dbReference>
<feature type="transmembrane region" description="Helical" evidence="8">
    <location>
        <begin position="51"/>
        <end position="76"/>
    </location>
</feature>
<dbReference type="Proteomes" id="UP000626844">
    <property type="component" value="Unassembled WGS sequence"/>
</dbReference>
<evidence type="ECO:0000256" key="7">
    <source>
        <dbReference type="ARBA" id="ARBA00023136"/>
    </source>
</evidence>
<keyword evidence="6 8" id="KW-1133">Transmembrane helix</keyword>
<dbReference type="PANTHER" id="PTHR43549:SF3">
    <property type="entry name" value="MULTIDRUG RESISTANCE PROTEIN YPNP-RELATED"/>
    <property type="match status" value="1"/>
</dbReference>
<evidence type="ECO:0000256" key="8">
    <source>
        <dbReference type="SAM" id="Phobius"/>
    </source>
</evidence>
<dbReference type="GO" id="GO:0042910">
    <property type="term" value="F:xenobiotic transmembrane transporter activity"/>
    <property type="evidence" value="ECO:0007669"/>
    <property type="project" value="InterPro"/>
</dbReference>
<feature type="transmembrane region" description="Helical" evidence="8">
    <location>
        <begin position="137"/>
        <end position="158"/>
    </location>
</feature>
<evidence type="ECO:0000256" key="4">
    <source>
        <dbReference type="ARBA" id="ARBA00022475"/>
    </source>
</evidence>
<evidence type="ECO:0000256" key="5">
    <source>
        <dbReference type="ARBA" id="ARBA00022692"/>
    </source>
</evidence>